<reference evidence="1" key="1">
    <citation type="submission" date="2018-11" db="EMBL/GenBank/DDBJ databases">
        <authorList>
            <consortium name="PulseNet: The National Subtyping Network for Foodborne Disease Surveillance"/>
            <person name="Tarr C.L."/>
            <person name="Trees E."/>
            <person name="Katz L.S."/>
            <person name="Carleton-Romer H.A."/>
            <person name="Stroika S."/>
            <person name="Kucerova Z."/>
            <person name="Roache K.F."/>
            <person name="Sabol A.L."/>
            <person name="Besser J."/>
            <person name="Gerner-Smidt P."/>
        </authorList>
    </citation>
    <scope>NUCLEOTIDE SEQUENCE [LARGE SCALE GENOMIC DNA]</scope>
    <source>
        <strain evidence="1">PNUSAS059688</strain>
    </source>
</reference>
<organism evidence="1">
    <name type="scientific">Salmonella enterica</name>
    <name type="common">Salmonella choleraesuis</name>
    <dbReference type="NCBI Taxonomy" id="28901"/>
    <lineage>
        <taxon>Bacteria</taxon>
        <taxon>Pseudomonadati</taxon>
        <taxon>Pseudomonadota</taxon>
        <taxon>Gammaproteobacteria</taxon>
        <taxon>Enterobacterales</taxon>
        <taxon>Enterobacteriaceae</taxon>
        <taxon>Salmonella</taxon>
    </lineage>
</organism>
<protein>
    <submittedName>
        <fullName evidence="1">Uncharacterized protein</fullName>
    </submittedName>
</protein>
<comment type="caution">
    <text evidence="1">The sequence shown here is derived from an EMBL/GenBank/DDBJ whole genome shotgun (WGS) entry which is preliminary data.</text>
</comment>
<proteinExistence type="predicted"/>
<dbReference type="InterPro" id="IPR016893">
    <property type="entry name" value="UCP028589"/>
</dbReference>
<dbReference type="PIRSF" id="PIRSF028589">
    <property type="entry name" value="UCP028589"/>
    <property type="match status" value="1"/>
</dbReference>
<sequence length="266" mass="29755">MDKPYYYGQGKVYLSLRNENGQNPDWKWIGDVSGLVVTLAFEEQKIKSSRGGVLYTIKKIKTGYSGTVSVKWFNFSDSNLSVLLDSEAGTQFPGIIDHYELPSGITSGCRFCLPHQRIWSVVIPGLRQNEDYTVDRHWGAITFRTTPSAQPVKVSYEHARKTAIPLLTNKKKEFSLRYEGINLAEGNSSVLLELYRISLESISEWVFINDGNILSSIESHADLLMDPGKASDPFFGPFGQVSVFEDLSGLTHNGSFSHDGKHEHKG</sequence>
<dbReference type="AlphaFoldDB" id="A0A3K8Y3E1"/>
<name>A0A3K8Y3E1_SALER</name>
<accession>A0A3K8Y3E1</accession>
<evidence type="ECO:0000313" key="1">
    <source>
        <dbReference type="EMBL" id="MHI20428.1"/>
    </source>
</evidence>
<dbReference type="EMBL" id="ROVY01000001">
    <property type="protein sequence ID" value="MHI20428.1"/>
    <property type="molecule type" value="Genomic_DNA"/>
</dbReference>
<gene>
    <name evidence="1" type="ORF">EEM47_00660</name>
</gene>
<dbReference type="Proteomes" id="UP000885364">
    <property type="component" value="Unassembled WGS sequence"/>
</dbReference>